<evidence type="ECO:0000256" key="3">
    <source>
        <dbReference type="ARBA" id="ARBA00022679"/>
    </source>
</evidence>
<dbReference type="InterPro" id="IPR028098">
    <property type="entry name" value="Glyco_trans_4-like_N"/>
</dbReference>
<evidence type="ECO:0000313" key="6">
    <source>
        <dbReference type="EMBL" id="OXY82108.1"/>
    </source>
</evidence>
<dbReference type="Gene3D" id="3.90.550.10">
    <property type="entry name" value="Spore Coat Polysaccharide Biosynthesis Protein SpsA, Chain A"/>
    <property type="match status" value="1"/>
</dbReference>
<dbReference type="AlphaFoldDB" id="A0A233RFC8"/>
<dbReference type="InterPro" id="IPR001173">
    <property type="entry name" value="Glyco_trans_2-like"/>
</dbReference>
<reference evidence="6 7" key="1">
    <citation type="submission" date="2017-08" db="EMBL/GenBank/DDBJ databases">
        <title>A Genome Sequence of Oceanimonas doudoroffii ATCC 27123T.</title>
        <authorList>
            <person name="Brennan M.A."/>
            <person name="Maclea K.S."/>
            <person name="Mcclelland W.D."/>
            <person name="Trachtenberg A.M."/>
        </authorList>
    </citation>
    <scope>NUCLEOTIDE SEQUENCE [LARGE SCALE GENOMIC DNA]</scope>
    <source>
        <strain evidence="6 7">ATCC 27123</strain>
    </source>
</reference>
<evidence type="ECO:0000313" key="7">
    <source>
        <dbReference type="Proteomes" id="UP000242757"/>
    </source>
</evidence>
<dbReference type="Proteomes" id="UP000242757">
    <property type="component" value="Unassembled WGS sequence"/>
</dbReference>
<keyword evidence="2" id="KW-0328">Glycosyltransferase</keyword>
<feature type="domain" description="Glycosyltransferase subfamily 4-like N-terminal" evidence="5">
    <location>
        <begin position="446"/>
        <end position="647"/>
    </location>
</feature>
<dbReference type="Pfam" id="PF00535">
    <property type="entry name" value="Glycos_transf_2"/>
    <property type="match status" value="1"/>
</dbReference>
<dbReference type="Gene3D" id="3.40.50.2000">
    <property type="entry name" value="Glycogen Phosphorylase B"/>
    <property type="match status" value="2"/>
</dbReference>
<dbReference type="Pfam" id="PF13439">
    <property type="entry name" value="Glyco_transf_4"/>
    <property type="match status" value="1"/>
</dbReference>
<dbReference type="OrthoDB" id="5123492at2"/>
<evidence type="ECO:0000259" key="5">
    <source>
        <dbReference type="Pfam" id="PF13439"/>
    </source>
</evidence>
<name>A0A233RFC8_9GAMM</name>
<accession>A0A233RFC8</accession>
<dbReference type="SUPFAM" id="SSF53448">
    <property type="entry name" value="Nucleotide-diphospho-sugar transferases"/>
    <property type="match status" value="1"/>
</dbReference>
<proteinExistence type="inferred from homology"/>
<comment type="caution">
    <text evidence="6">The sequence shown here is derived from an EMBL/GenBank/DDBJ whole genome shotgun (WGS) entry which is preliminary data.</text>
</comment>
<keyword evidence="3" id="KW-0808">Transferase</keyword>
<sequence length="854" mass="93970">MWPARYIPGICLAVIKYLAQQAARLLPGKARAANAKQGAEERLLCHSGLFNAEWYLLQNPDVAAAGMSPVRHYLLHGWREGREPGPAFDTGYYLEQQPGAASANMAPLLHYLQVGKAQGATPKLQWGSAPWWWSLASSSTHSEADHARLARLSTAGWPVIIIPVFNAATAVEACLESVRAYTPSGCRVLVINDASTEAAIVPLLKKYKTVPGFEVFTHAHNKGYTHTVNEGIALAGQADVILLNSDTCVSAGWVQRLRWAACSHPRVATVTPFSNNAGAFSVPAPGVNPLPQGTSLAECARAIAQASGHYLPAVPTGNGFCMYIRRSCLDDIGCFDEQAFPRGYGEENDFCMRAGAQAWLHLIDDSTYIAHQRSASFGTAKEALLQAGRAVVDARYPHYTEQVRQAFAAPALQQARSRVGTVLRQFAGSHAQIRPRVLYVISTRTGGTPQTNQDLMQALAPEVEALVLHCNGQRITLEHFADGVYTEINNHILAEPVRALPHKSEEYDAVVANWLMQWSIELVHIRHIAWHSLGLLEVTAHLGIPSIFSFHDFYTLCPTVKLLDDRQQFCAARCTAGQGHCQHELWPENSFNHLKHGQIHAWQSAFELALSLCNAFITTTGFARNLLVQRYPALANKLFRVIPHGRDFAALQQLAVCTGDDEPLRLVVPGSLSKAKGGRLIQALAEKMPPESLQIHLLGDLAPGLRMPAHVICHGKYRREEFSRKIAEIRPHLGAVLSIWPETWCHTLTELWACGIPVVGMNTGAVGERITSSGAGWLLRHANVAELSHLLTLASQPGEWQQKADAVRCWQQYDGRLSNTRQMAEQYLDVYQQVSSSETATTHHVFNKNKVCQN</sequence>
<dbReference type="EMBL" id="NBIM01000001">
    <property type="protein sequence ID" value="OXY82108.1"/>
    <property type="molecule type" value="Genomic_DNA"/>
</dbReference>
<evidence type="ECO:0000256" key="1">
    <source>
        <dbReference type="ARBA" id="ARBA00006739"/>
    </source>
</evidence>
<evidence type="ECO:0000256" key="2">
    <source>
        <dbReference type="ARBA" id="ARBA00022676"/>
    </source>
</evidence>
<organism evidence="6 7">
    <name type="scientific">Oceanimonas doudoroffii</name>
    <dbReference type="NCBI Taxonomy" id="84158"/>
    <lineage>
        <taxon>Bacteria</taxon>
        <taxon>Pseudomonadati</taxon>
        <taxon>Pseudomonadota</taxon>
        <taxon>Gammaproteobacteria</taxon>
        <taxon>Aeromonadales</taxon>
        <taxon>Aeromonadaceae</taxon>
        <taxon>Oceanimonas</taxon>
    </lineage>
</organism>
<dbReference type="GO" id="GO:0016757">
    <property type="term" value="F:glycosyltransferase activity"/>
    <property type="evidence" value="ECO:0007669"/>
    <property type="project" value="UniProtKB-KW"/>
</dbReference>
<feature type="domain" description="Glycosyltransferase 2-like" evidence="4">
    <location>
        <begin position="160"/>
        <end position="274"/>
    </location>
</feature>
<dbReference type="SUPFAM" id="SSF53756">
    <property type="entry name" value="UDP-Glycosyltransferase/glycogen phosphorylase"/>
    <property type="match status" value="1"/>
</dbReference>
<keyword evidence="7" id="KW-1185">Reference proteome</keyword>
<evidence type="ECO:0008006" key="8">
    <source>
        <dbReference type="Google" id="ProtNLM"/>
    </source>
</evidence>
<comment type="similarity">
    <text evidence="1">Belongs to the glycosyltransferase 2 family.</text>
</comment>
<protein>
    <recommendedName>
        <fullName evidence="8">Glycosyltransferase 2-like domain-containing protein</fullName>
    </recommendedName>
</protein>
<dbReference type="InterPro" id="IPR029044">
    <property type="entry name" value="Nucleotide-diphossugar_trans"/>
</dbReference>
<dbReference type="PANTHER" id="PTHR43179:SF12">
    <property type="entry name" value="GALACTOFURANOSYLTRANSFERASE GLFT2"/>
    <property type="match status" value="1"/>
</dbReference>
<dbReference type="PANTHER" id="PTHR43179">
    <property type="entry name" value="RHAMNOSYLTRANSFERASE WBBL"/>
    <property type="match status" value="1"/>
</dbReference>
<evidence type="ECO:0000259" key="4">
    <source>
        <dbReference type="Pfam" id="PF00535"/>
    </source>
</evidence>
<gene>
    <name evidence="6" type="ORF">B6S08_00805</name>
</gene>